<dbReference type="RefSeq" id="WP_306737624.1">
    <property type="nucleotide sequence ID" value="NZ_JANHAX010000008.1"/>
</dbReference>
<reference evidence="2" key="2">
    <citation type="submission" date="2023-02" db="EMBL/GenBank/DDBJ databases">
        <title>'Rhodoalgimonas zhirmunskyi' gen. nov., isolated from a red alga.</title>
        <authorList>
            <person name="Nedashkovskaya O.I."/>
            <person name="Otstavnykh N.Y."/>
            <person name="Bystritskaya E.P."/>
            <person name="Balabanova L.A."/>
            <person name="Isaeva M.P."/>
        </authorList>
    </citation>
    <scope>NUCLEOTIDE SEQUENCE</scope>
    <source>
        <strain evidence="2">KCTC 52189</strain>
    </source>
</reference>
<dbReference type="Proteomes" id="UP001226762">
    <property type="component" value="Unassembled WGS sequence"/>
</dbReference>
<reference evidence="2" key="1">
    <citation type="submission" date="2022-07" db="EMBL/GenBank/DDBJ databases">
        <authorList>
            <person name="Otstavnykh N."/>
            <person name="Isaeva M."/>
            <person name="Bystritskaya E."/>
        </authorList>
    </citation>
    <scope>NUCLEOTIDE SEQUENCE</scope>
    <source>
        <strain evidence="2">KCTC 52189</strain>
    </source>
</reference>
<feature type="compositionally biased region" description="Basic and acidic residues" evidence="1">
    <location>
        <begin position="219"/>
        <end position="229"/>
    </location>
</feature>
<sequence>MTKQSKSKSKSNTLMLRAAIQRLHDKRIVWQDGVYKRSNEALYEILEGCHKLLVQLRAEINLRKQLNAALEAEGVSVRSNTSIELKVVRAVFGVENNRTHAYVRVLQVAKKELPVDWTLTEWIEERGGVEEVRRTPKAGPTAADKAKQQRTNAETVLYDADAIGPRFKPSADLKPLEGGDYAFAVALVRVDGDGKASIVFGSNKNALVKAVLTEAGKQFADDADKDEVPAKQTTKRKNRDAVLDADDDEFDDDIDLAA</sequence>
<comment type="caution">
    <text evidence="2">The sequence shown here is derived from an EMBL/GenBank/DDBJ whole genome shotgun (WGS) entry which is preliminary data.</text>
</comment>
<protein>
    <submittedName>
        <fullName evidence="2">Uncharacterized protein</fullName>
    </submittedName>
</protein>
<accession>A0AAE4B6G8</accession>
<dbReference type="EMBL" id="JANHAX010000008">
    <property type="protein sequence ID" value="MDQ2092315.1"/>
    <property type="molecule type" value="Genomic_DNA"/>
</dbReference>
<dbReference type="AlphaFoldDB" id="A0AAE4B6G8"/>
<evidence type="ECO:0000256" key="1">
    <source>
        <dbReference type="SAM" id="MobiDB-lite"/>
    </source>
</evidence>
<proteinExistence type="predicted"/>
<evidence type="ECO:0000313" key="3">
    <source>
        <dbReference type="Proteomes" id="UP001226762"/>
    </source>
</evidence>
<gene>
    <name evidence="2" type="ORF">NO357_20610</name>
</gene>
<keyword evidence="3" id="KW-1185">Reference proteome</keyword>
<organism evidence="2 3">
    <name type="scientific">Marimonas arenosa</name>
    <dbReference type="NCBI Taxonomy" id="1795305"/>
    <lineage>
        <taxon>Bacteria</taxon>
        <taxon>Pseudomonadati</taxon>
        <taxon>Pseudomonadota</taxon>
        <taxon>Alphaproteobacteria</taxon>
        <taxon>Rhodobacterales</taxon>
        <taxon>Paracoccaceae</taxon>
        <taxon>Marimonas</taxon>
    </lineage>
</organism>
<evidence type="ECO:0000313" key="2">
    <source>
        <dbReference type="EMBL" id="MDQ2092315.1"/>
    </source>
</evidence>
<name>A0AAE4B6G8_9RHOB</name>
<feature type="region of interest" description="Disordered" evidence="1">
    <location>
        <begin position="218"/>
        <end position="244"/>
    </location>
</feature>